<comment type="caution">
    <text evidence="1">The sequence shown here is derived from an EMBL/GenBank/DDBJ whole genome shotgun (WGS) entry which is preliminary data.</text>
</comment>
<dbReference type="EMBL" id="JAZDWU010000007">
    <property type="protein sequence ID" value="KAK9995376.1"/>
    <property type="molecule type" value="Genomic_DNA"/>
</dbReference>
<dbReference type="AlphaFoldDB" id="A0AAW2CB05"/>
<evidence type="ECO:0000313" key="2">
    <source>
        <dbReference type="Proteomes" id="UP001459277"/>
    </source>
</evidence>
<proteinExistence type="predicted"/>
<keyword evidence="2" id="KW-1185">Reference proteome</keyword>
<name>A0AAW2CB05_9ROSI</name>
<accession>A0AAW2CB05</accession>
<reference evidence="1 2" key="1">
    <citation type="submission" date="2024-01" db="EMBL/GenBank/DDBJ databases">
        <title>A telomere-to-telomere, gap-free genome of sweet tea (Lithocarpus litseifolius).</title>
        <authorList>
            <person name="Zhou J."/>
        </authorList>
    </citation>
    <scope>NUCLEOTIDE SEQUENCE [LARGE SCALE GENOMIC DNA]</scope>
    <source>
        <strain evidence="1">Zhou-2022a</strain>
        <tissue evidence="1">Leaf</tissue>
    </source>
</reference>
<gene>
    <name evidence="1" type="ORF">SO802_020062</name>
</gene>
<dbReference type="Proteomes" id="UP001459277">
    <property type="component" value="Unassembled WGS sequence"/>
</dbReference>
<protein>
    <submittedName>
        <fullName evidence="1">Uncharacterized protein</fullName>
    </submittedName>
</protein>
<evidence type="ECO:0000313" key="1">
    <source>
        <dbReference type="EMBL" id="KAK9995376.1"/>
    </source>
</evidence>
<sequence length="100" mass="11774">MQLQKYENSVLWKFCCTTLEHANQGIRSMQFLDCKPFKATESNLKYEVISTACFIAMRVHQHKRLNVQYMQHFKAQVACCIPKIKEAMKAQEHINYICTL</sequence>
<organism evidence="1 2">
    <name type="scientific">Lithocarpus litseifolius</name>
    <dbReference type="NCBI Taxonomy" id="425828"/>
    <lineage>
        <taxon>Eukaryota</taxon>
        <taxon>Viridiplantae</taxon>
        <taxon>Streptophyta</taxon>
        <taxon>Embryophyta</taxon>
        <taxon>Tracheophyta</taxon>
        <taxon>Spermatophyta</taxon>
        <taxon>Magnoliopsida</taxon>
        <taxon>eudicotyledons</taxon>
        <taxon>Gunneridae</taxon>
        <taxon>Pentapetalae</taxon>
        <taxon>rosids</taxon>
        <taxon>fabids</taxon>
        <taxon>Fagales</taxon>
        <taxon>Fagaceae</taxon>
        <taxon>Lithocarpus</taxon>
    </lineage>
</organism>